<accession>A0ACC2C7J3</accession>
<sequence length="873" mass="96851">MEVVAGDKKVQNTTLWLECAGPLVTLPVVGSYVAYFPQGHSEQVAASTQKEADMQFPSYPNLPPQLICQLYNITLHADQETDEVYAQMTLQPVTGVSCQQEKDQSLMSNLGIQTKEPTISFSKILTASDTSTHGGFSIPRRAADKVFPPLDYTKQPPAQEIVARDLHNNEWHFRHIFRGQPRRHLLTTGWSIFVSSKRLQAGDTVLFMRDQNGHLLLGIRCAKRQQTAIPSSLLSSDSMFIGVLAAAAHAAATNSRFTIFYNPRASPSEFVIPLVKYNKAVFHTQISVGMRFRMELETEDSSTRRYIGTITGIGDLDPIRWPNSYWRSLKVGWDESTAGQRQRRVSLWEIEPLSSPFIVCHSSSLLLRSKRPRLPQGLGQTLSSEEVLESPMKQSSLWGRGEEGTTDIQNLNLQGLGLERSMQIHQRSDLMALTLPSDYYRSLDTFQEIRYEKSSQAIQHSSPSLIQLQEVHSGTQQLQPQQNGLAPTNTSVPSLQPSNALPVSLKAPFTNADVTVSSISCSSLFALPEVGSRKSSGVMHKDDTRCLSVLQPIQSSMQQHIHEVSGPGLISKDSQVSDVWLSSVREGNSLHNQSDLSSIMLGWDASLFPGGPFALPGGDVANKAGGVTLPVRHDPLFFRESAEVQDLMHSDPRSHLLFGVNIDNSPGLRGTDAPSVSDAMNESNDAQNGFVAKNSLPGPSCSSSGPDVQMPSSMLLKEQTNECALLQPPTWPQLQPAPTRTFTKVYKLGSVGRSLDMSRFRNYEELRHELAKMFNLQEQLEDSQRSGWQLVFVDNENDVLLVGDDPWEEFVNCVRFIKILSPSEVLQMNEEGMEWLSRVPIQNQSSSNSEDCFGHRDSHNQSSMNISTGSFDH</sequence>
<comment type="caution">
    <text evidence="1">The sequence shown here is derived from an EMBL/GenBank/DDBJ whole genome shotgun (WGS) entry which is preliminary data.</text>
</comment>
<protein>
    <submittedName>
        <fullName evidence="1">Uncharacterized protein</fullName>
    </submittedName>
</protein>
<evidence type="ECO:0000313" key="1">
    <source>
        <dbReference type="EMBL" id="KAJ7537993.1"/>
    </source>
</evidence>
<dbReference type="EMBL" id="CM055102">
    <property type="protein sequence ID" value="KAJ7537993.1"/>
    <property type="molecule type" value="Genomic_DNA"/>
</dbReference>
<evidence type="ECO:0000313" key="2">
    <source>
        <dbReference type="Proteomes" id="UP001162992"/>
    </source>
</evidence>
<dbReference type="Proteomes" id="UP001162992">
    <property type="component" value="Chromosome 11"/>
</dbReference>
<keyword evidence="2" id="KW-1185">Reference proteome</keyword>
<proteinExistence type="predicted"/>
<name>A0ACC2C7J3_DIPCM</name>
<organism evidence="1 2">
    <name type="scientific">Diphasiastrum complanatum</name>
    <name type="common">Issler's clubmoss</name>
    <name type="synonym">Lycopodium complanatum</name>
    <dbReference type="NCBI Taxonomy" id="34168"/>
    <lineage>
        <taxon>Eukaryota</taxon>
        <taxon>Viridiplantae</taxon>
        <taxon>Streptophyta</taxon>
        <taxon>Embryophyta</taxon>
        <taxon>Tracheophyta</taxon>
        <taxon>Lycopodiopsida</taxon>
        <taxon>Lycopodiales</taxon>
        <taxon>Lycopodiaceae</taxon>
        <taxon>Lycopodioideae</taxon>
        <taxon>Diphasiastrum</taxon>
    </lineage>
</organism>
<reference evidence="2" key="1">
    <citation type="journal article" date="2024" name="Proc. Natl. Acad. Sci. U.S.A.">
        <title>Extraordinary preservation of gene collinearity over three hundred million years revealed in homosporous lycophytes.</title>
        <authorList>
            <person name="Li C."/>
            <person name="Wickell D."/>
            <person name="Kuo L.Y."/>
            <person name="Chen X."/>
            <person name="Nie B."/>
            <person name="Liao X."/>
            <person name="Peng D."/>
            <person name="Ji J."/>
            <person name="Jenkins J."/>
            <person name="Williams M."/>
            <person name="Shu S."/>
            <person name="Plott C."/>
            <person name="Barry K."/>
            <person name="Rajasekar S."/>
            <person name="Grimwood J."/>
            <person name="Han X."/>
            <person name="Sun S."/>
            <person name="Hou Z."/>
            <person name="He W."/>
            <person name="Dai G."/>
            <person name="Sun C."/>
            <person name="Schmutz J."/>
            <person name="Leebens-Mack J.H."/>
            <person name="Li F.W."/>
            <person name="Wang L."/>
        </authorList>
    </citation>
    <scope>NUCLEOTIDE SEQUENCE [LARGE SCALE GENOMIC DNA]</scope>
    <source>
        <strain evidence="2">cv. PW_Plant_1</strain>
    </source>
</reference>
<gene>
    <name evidence="1" type="ORF">O6H91_11G030500</name>
</gene>